<comment type="caution">
    <text evidence="5">The sequence shown here is derived from an EMBL/GenBank/DDBJ whole genome shotgun (WGS) entry which is preliminary data.</text>
</comment>
<evidence type="ECO:0000313" key="6">
    <source>
        <dbReference type="Proteomes" id="UP001151699"/>
    </source>
</evidence>
<dbReference type="Proteomes" id="UP001151699">
    <property type="component" value="Chromosome B"/>
</dbReference>
<dbReference type="OrthoDB" id="2342932at2759"/>
<dbReference type="SMART" id="SM00512">
    <property type="entry name" value="Skp1"/>
    <property type="match status" value="1"/>
</dbReference>
<name>A0A9Q0N5B1_9DIPT</name>
<dbReference type="SUPFAM" id="SSF54695">
    <property type="entry name" value="POZ domain"/>
    <property type="match status" value="1"/>
</dbReference>
<evidence type="ECO:0000313" key="5">
    <source>
        <dbReference type="EMBL" id="KAJ6643838.1"/>
    </source>
</evidence>
<dbReference type="InterPro" id="IPR036296">
    <property type="entry name" value="SKP1-like_dim_sf"/>
</dbReference>
<dbReference type="EMBL" id="WJQU01000002">
    <property type="protein sequence ID" value="KAJ6643838.1"/>
    <property type="molecule type" value="Genomic_DNA"/>
</dbReference>
<dbReference type="GO" id="GO:0006511">
    <property type="term" value="P:ubiquitin-dependent protein catabolic process"/>
    <property type="evidence" value="ECO:0007669"/>
    <property type="project" value="InterPro"/>
</dbReference>
<dbReference type="InterPro" id="IPR011333">
    <property type="entry name" value="SKP1/BTB/POZ_sf"/>
</dbReference>
<dbReference type="InterPro" id="IPR016073">
    <property type="entry name" value="Skp1_comp_POZ"/>
</dbReference>
<protein>
    <submittedName>
        <fullName evidence="5">S-phase kinase-associated protein 1</fullName>
    </submittedName>
</protein>
<keyword evidence="6" id="KW-1185">Reference proteome</keyword>
<dbReference type="SUPFAM" id="SSF81382">
    <property type="entry name" value="Skp1 dimerisation domain-like"/>
    <property type="match status" value="1"/>
</dbReference>
<keyword evidence="5" id="KW-0418">Kinase</keyword>
<evidence type="ECO:0000259" key="4">
    <source>
        <dbReference type="Pfam" id="PF03931"/>
    </source>
</evidence>
<dbReference type="InterPro" id="IPR016897">
    <property type="entry name" value="SKP1"/>
</dbReference>
<comment type="pathway">
    <text evidence="3">Protein modification; protein ubiquitination.</text>
</comment>
<keyword evidence="2 3" id="KW-0833">Ubl conjugation pathway</keyword>
<reference evidence="5" key="1">
    <citation type="submission" date="2022-07" db="EMBL/GenBank/DDBJ databases">
        <authorList>
            <person name="Trinca V."/>
            <person name="Uliana J.V.C."/>
            <person name="Torres T.T."/>
            <person name="Ward R.J."/>
            <person name="Monesi N."/>
        </authorList>
    </citation>
    <scope>NUCLEOTIDE SEQUENCE</scope>
    <source>
        <strain evidence="5">HSMRA1968</strain>
        <tissue evidence="5">Whole embryos</tissue>
    </source>
</reference>
<evidence type="ECO:0000256" key="3">
    <source>
        <dbReference type="PIRNR" id="PIRNR028729"/>
    </source>
</evidence>
<dbReference type="GO" id="GO:0016301">
    <property type="term" value="F:kinase activity"/>
    <property type="evidence" value="ECO:0007669"/>
    <property type="project" value="UniProtKB-KW"/>
</dbReference>
<dbReference type="PIRSF" id="PIRSF028729">
    <property type="entry name" value="E3_ubiquit_lig_SCF_Skp"/>
    <property type="match status" value="1"/>
</dbReference>
<organism evidence="5 6">
    <name type="scientific">Pseudolycoriella hygida</name>
    <dbReference type="NCBI Taxonomy" id="35572"/>
    <lineage>
        <taxon>Eukaryota</taxon>
        <taxon>Metazoa</taxon>
        <taxon>Ecdysozoa</taxon>
        <taxon>Arthropoda</taxon>
        <taxon>Hexapoda</taxon>
        <taxon>Insecta</taxon>
        <taxon>Pterygota</taxon>
        <taxon>Neoptera</taxon>
        <taxon>Endopterygota</taxon>
        <taxon>Diptera</taxon>
        <taxon>Nematocera</taxon>
        <taxon>Sciaroidea</taxon>
        <taxon>Sciaridae</taxon>
        <taxon>Pseudolycoriella</taxon>
    </lineage>
</organism>
<feature type="domain" description="SKP1 component POZ" evidence="4">
    <location>
        <begin position="1"/>
        <end position="36"/>
    </location>
</feature>
<dbReference type="Gene3D" id="3.30.710.10">
    <property type="entry name" value="Potassium Channel Kv1.1, Chain A"/>
    <property type="match status" value="1"/>
</dbReference>
<evidence type="ECO:0000256" key="2">
    <source>
        <dbReference type="ARBA" id="ARBA00022786"/>
    </source>
</evidence>
<accession>A0A9Q0N5B1</accession>
<dbReference type="AlphaFoldDB" id="A0A9Q0N5B1"/>
<dbReference type="PANTHER" id="PTHR11165">
    <property type="entry name" value="SKP1"/>
    <property type="match status" value="1"/>
</dbReference>
<comment type="similarity">
    <text evidence="1 3">Belongs to the SKP1 family.</text>
</comment>
<proteinExistence type="inferred from homology"/>
<gene>
    <name evidence="5" type="primary">skp1_2</name>
    <name evidence="5" type="ORF">Bhyg_08803</name>
</gene>
<dbReference type="InterPro" id="IPR001232">
    <property type="entry name" value="SKP1-like"/>
</dbReference>
<dbReference type="Pfam" id="PF03931">
    <property type="entry name" value="Skp1_POZ"/>
    <property type="match status" value="1"/>
</dbReference>
<sequence length="177" mass="19819">MIRLQSSDGKIFETDLQIARIFNTIKAVVEAATDDQIVDVSMHESAKNKNVAKNKKVPADKLKQNNISGGDIEIVDGIIVIHLVKSSILRIALDWATHHKNDVNDEFNDEMLLRNFPRWDVDFMKFNALTTLELVGAASYLGVKGLLYLAGFTLCDLVGDKSEGEIDDLFSRQVHNF</sequence>
<evidence type="ECO:0000256" key="1">
    <source>
        <dbReference type="ARBA" id="ARBA00009993"/>
    </source>
</evidence>
<keyword evidence="5" id="KW-0808">Transferase</keyword>